<accession>A0A9D4LBE2</accession>
<evidence type="ECO:0000313" key="2">
    <source>
        <dbReference type="Proteomes" id="UP000828390"/>
    </source>
</evidence>
<dbReference type="AlphaFoldDB" id="A0A9D4LBE2"/>
<dbReference type="EMBL" id="JAIWYP010000003">
    <property type="protein sequence ID" value="KAH3854689.1"/>
    <property type="molecule type" value="Genomic_DNA"/>
</dbReference>
<organism evidence="1 2">
    <name type="scientific">Dreissena polymorpha</name>
    <name type="common">Zebra mussel</name>
    <name type="synonym">Mytilus polymorpha</name>
    <dbReference type="NCBI Taxonomy" id="45954"/>
    <lineage>
        <taxon>Eukaryota</taxon>
        <taxon>Metazoa</taxon>
        <taxon>Spiralia</taxon>
        <taxon>Lophotrochozoa</taxon>
        <taxon>Mollusca</taxon>
        <taxon>Bivalvia</taxon>
        <taxon>Autobranchia</taxon>
        <taxon>Heteroconchia</taxon>
        <taxon>Euheterodonta</taxon>
        <taxon>Imparidentia</taxon>
        <taxon>Neoheterodontei</taxon>
        <taxon>Myida</taxon>
        <taxon>Dreissenoidea</taxon>
        <taxon>Dreissenidae</taxon>
        <taxon>Dreissena</taxon>
    </lineage>
</organism>
<comment type="caution">
    <text evidence="1">The sequence shown here is derived from an EMBL/GenBank/DDBJ whole genome shotgun (WGS) entry which is preliminary data.</text>
</comment>
<reference evidence="1" key="2">
    <citation type="submission" date="2020-11" db="EMBL/GenBank/DDBJ databases">
        <authorList>
            <person name="McCartney M.A."/>
            <person name="Auch B."/>
            <person name="Kono T."/>
            <person name="Mallez S."/>
            <person name="Becker A."/>
            <person name="Gohl D.M."/>
            <person name="Silverstein K.A.T."/>
            <person name="Koren S."/>
            <person name="Bechman K.B."/>
            <person name="Herman A."/>
            <person name="Abrahante J.E."/>
            <person name="Garbe J."/>
        </authorList>
    </citation>
    <scope>NUCLEOTIDE SEQUENCE</scope>
    <source>
        <strain evidence="1">Duluth1</strain>
        <tissue evidence="1">Whole animal</tissue>
    </source>
</reference>
<keyword evidence="2" id="KW-1185">Reference proteome</keyword>
<proteinExistence type="predicted"/>
<evidence type="ECO:0000313" key="1">
    <source>
        <dbReference type="EMBL" id="KAH3854689.1"/>
    </source>
</evidence>
<protein>
    <submittedName>
        <fullName evidence="1">Uncharacterized protein</fullName>
    </submittedName>
</protein>
<sequence>MQIKQRLEDVYKEQIVGCRSSTDWRMQINQIKKGVDQAKIGGCRSSQDLRT</sequence>
<dbReference type="Proteomes" id="UP000828390">
    <property type="component" value="Unassembled WGS sequence"/>
</dbReference>
<name>A0A9D4LBE2_DREPO</name>
<reference evidence="1" key="1">
    <citation type="journal article" date="2019" name="bioRxiv">
        <title>The Genome of the Zebra Mussel, Dreissena polymorpha: A Resource for Invasive Species Research.</title>
        <authorList>
            <person name="McCartney M.A."/>
            <person name="Auch B."/>
            <person name="Kono T."/>
            <person name="Mallez S."/>
            <person name="Zhang Y."/>
            <person name="Obille A."/>
            <person name="Becker A."/>
            <person name="Abrahante J.E."/>
            <person name="Garbe J."/>
            <person name="Badalamenti J.P."/>
            <person name="Herman A."/>
            <person name="Mangelson H."/>
            <person name="Liachko I."/>
            <person name="Sullivan S."/>
            <person name="Sone E.D."/>
            <person name="Koren S."/>
            <person name="Silverstein K.A.T."/>
            <person name="Beckman K.B."/>
            <person name="Gohl D.M."/>
        </authorList>
    </citation>
    <scope>NUCLEOTIDE SEQUENCE</scope>
    <source>
        <strain evidence="1">Duluth1</strain>
        <tissue evidence="1">Whole animal</tissue>
    </source>
</reference>
<gene>
    <name evidence="1" type="ORF">DPMN_097237</name>
</gene>